<dbReference type="EMBL" id="CP065383">
    <property type="protein sequence ID" value="QPM67391.1"/>
    <property type="molecule type" value="Genomic_DNA"/>
</dbReference>
<organism evidence="1 2">
    <name type="scientific">Atribacter laminatus</name>
    <dbReference type="NCBI Taxonomy" id="2847778"/>
    <lineage>
        <taxon>Bacteria</taxon>
        <taxon>Pseudomonadati</taxon>
        <taxon>Atribacterota</taxon>
        <taxon>Atribacteria</taxon>
        <taxon>Atribacterales</taxon>
        <taxon>Atribacteraceae</taxon>
        <taxon>Atribacter</taxon>
    </lineage>
</organism>
<sequence length="33" mass="3787">MEKTFPLVKGKYNLKDEILTRESTAQDDTCGVR</sequence>
<dbReference type="KEGG" id="alam:RT761_00594"/>
<proteinExistence type="predicted"/>
<protein>
    <submittedName>
        <fullName evidence="1">Uncharacterized protein</fullName>
    </submittedName>
</protein>
<keyword evidence="2" id="KW-1185">Reference proteome</keyword>
<dbReference type="Proteomes" id="UP000594463">
    <property type="component" value="Chromosome"/>
</dbReference>
<evidence type="ECO:0000313" key="2">
    <source>
        <dbReference type="Proteomes" id="UP000594463"/>
    </source>
</evidence>
<evidence type="ECO:0000313" key="1">
    <source>
        <dbReference type="EMBL" id="QPM67391.1"/>
    </source>
</evidence>
<gene>
    <name evidence="1" type="ORF">RT761_00594</name>
</gene>
<accession>A0A7T1AK47</accession>
<name>A0A7T1AK47_ATRLM</name>
<reference evidence="1 2" key="1">
    <citation type="journal article" date="2021" name="Nat. Commun.">
        <title>Isolation of a member of the candidate phylum Atribacteria reveals a unique cell membrane structure.</title>
        <authorList>
            <person name="Taiki K."/>
            <person name="Nobu M.K."/>
            <person name="Kusada H."/>
            <person name="Meng X.-Y."/>
            <person name="Hosoki N."/>
            <person name="Uematsu K."/>
            <person name="Yoshioka H."/>
            <person name="Kamagata Y."/>
            <person name="Tamaki H."/>
        </authorList>
    </citation>
    <scope>NUCLEOTIDE SEQUENCE [LARGE SCALE GENOMIC DNA]</scope>
    <source>
        <strain evidence="1 2">RT761</strain>
    </source>
</reference>
<dbReference type="AlphaFoldDB" id="A0A7T1AK47"/>